<dbReference type="Proteomes" id="UP001194468">
    <property type="component" value="Unassembled WGS sequence"/>
</dbReference>
<gene>
    <name evidence="1" type="ORF">L210DRAFT_3561041</name>
</gene>
<organism evidence="1 2">
    <name type="scientific">Boletus edulis BED1</name>
    <dbReference type="NCBI Taxonomy" id="1328754"/>
    <lineage>
        <taxon>Eukaryota</taxon>
        <taxon>Fungi</taxon>
        <taxon>Dikarya</taxon>
        <taxon>Basidiomycota</taxon>
        <taxon>Agaricomycotina</taxon>
        <taxon>Agaricomycetes</taxon>
        <taxon>Agaricomycetidae</taxon>
        <taxon>Boletales</taxon>
        <taxon>Boletineae</taxon>
        <taxon>Boletaceae</taxon>
        <taxon>Boletoideae</taxon>
        <taxon>Boletus</taxon>
    </lineage>
</organism>
<reference evidence="1" key="1">
    <citation type="submission" date="2019-10" db="EMBL/GenBank/DDBJ databases">
        <authorList>
            <consortium name="DOE Joint Genome Institute"/>
            <person name="Kuo A."/>
            <person name="Miyauchi S."/>
            <person name="Kiss E."/>
            <person name="Drula E."/>
            <person name="Kohler A."/>
            <person name="Sanchez-Garcia M."/>
            <person name="Andreopoulos B."/>
            <person name="Barry K.W."/>
            <person name="Bonito G."/>
            <person name="Buee M."/>
            <person name="Carver A."/>
            <person name="Chen C."/>
            <person name="Cichocki N."/>
            <person name="Clum A."/>
            <person name="Culley D."/>
            <person name="Crous P.W."/>
            <person name="Fauchery L."/>
            <person name="Girlanda M."/>
            <person name="Hayes R."/>
            <person name="Keri Z."/>
            <person name="LaButti K."/>
            <person name="Lipzen A."/>
            <person name="Lombard V."/>
            <person name="Magnuson J."/>
            <person name="Maillard F."/>
            <person name="Morin E."/>
            <person name="Murat C."/>
            <person name="Nolan M."/>
            <person name="Ohm R."/>
            <person name="Pangilinan J."/>
            <person name="Pereira M."/>
            <person name="Perotto S."/>
            <person name="Peter M."/>
            <person name="Riley R."/>
            <person name="Sitrit Y."/>
            <person name="Stielow B."/>
            <person name="Szollosi G."/>
            <person name="Zifcakova L."/>
            <person name="Stursova M."/>
            <person name="Spatafora J.W."/>
            <person name="Tedersoo L."/>
            <person name="Vaario L.-M."/>
            <person name="Yamada A."/>
            <person name="Yan M."/>
            <person name="Wang P."/>
            <person name="Xu J."/>
            <person name="Bruns T."/>
            <person name="Baldrian P."/>
            <person name="Vilgalys R."/>
            <person name="Henrissat B."/>
            <person name="Grigoriev I.V."/>
            <person name="Hibbett D."/>
            <person name="Nagy L.G."/>
            <person name="Martin F.M."/>
        </authorList>
    </citation>
    <scope>NUCLEOTIDE SEQUENCE</scope>
    <source>
        <strain evidence="1">BED1</strain>
    </source>
</reference>
<evidence type="ECO:0000313" key="1">
    <source>
        <dbReference type="EMBL" id="KAF8431221.1"/>
    </source>
</evidence>
<comment type="caution">
    <text evidence="1">The sequence shown here is derived from an EMBL/GenBank/DDBJ whole genome shotgun (WGS) entry which is preliminary data.</text>
</comment>
<accession>A0AAD4G9D8</accession>
<sequence>MQFIGFCSVIETIWAVDDSATTKISLPFYRHTVDKSGRLDYTHTALALNRVMKSVNILLDQQVLYIHPSAYVYISLFTPCLSRSISRRCS</sequence>
<dbReference type="AlphaFoldDB" id="A0AAD4G9D8"/>
<proteinExistence type="predicted"/>
<protein>
    <submittedName>
        <fullName evidence="1">Uncharacterized protein</fullName>
    </submittedName>
</protein>
<evidence type="ECO:0000313" key="2">
    <source>
        <dbReference type="Proteomes" id="UP001194468"/>
    </source>
</evidence>
<reference evidence="1" key="2">
    <citation type="journal article" date="2020" name="Nat. Commun.">
        <title>Large-scale genome sequencing of mycorrhizal fungi provides insights into the early evolution of symbiotic traits.</title>
        <authorList>
            <person name="Miyauchi S."/>
            <person name="Kiss E."/>
            <person name="Kuo A."/>
            <person name="Drula E."/>
            <person name="Kohler A."/>
            <person name="Sanchez-Garcia M."/>
            <person name="Morin E."/>
            <person name="Andreopoulos B."/>
            <person name="Barry K.W."/>
            <person name="Bonito G."/>
            <person name="Buee M."/>
            <person name="Carver A."/>
            <person name="Chen C."/>
            <person name="Cichocki N."/>
            <person name="Clum A."/>
            <person name="Culley D."/>
            <person name="Crous P.W."/>
            <person name="Fauchery L."/>
            <person name="Girlanda M."/>
            <person name="Hayes R.D."/>
            <person name="Keri Z."/>
            <person name="LaButti K."/>
            <person name="Lipzen A."/>
            <person name="Lombard V."/>
            <person name="Magnuson J."/>
            <person name="Maillard F."/>
            <person name="Murat C."/>
            <person name="Nolan M."/>
            <person name="Ohm R.A."/>
            <person name="Pangilinan J."/>
            <person name="Pereira M.F."/>
            <person name="Perotto S."/>
            <person name="Peter M."/>
            <person name="Pfister S."/>
            <person name="Riley R."/>
            <person name="Sitrit Y."/>
            <person name="Stielow J.B."/>
            <person name="Szollosi G."/>
            <person name="Zifcakova L."/>
            <person name="Stursova M."/>
            <person name="Spatafora J.W."/>
            <person name="Tedersoo L."/>
            <person name="Vaario L.M."/>
            <person name="Yamada A."/>
            <person name="Yan M."/>
            <person name="Wang P."/>
            <person name="Xu J."/>
            <person name="Bruns T."/>
            <person name="Baldrian P."/>
            <person name="Vilgalys R."/>
            <person name="Dunand C."/>
            <person name="Henrissat B."/>
            <person name="Grigoriev I.V."/>
            <person name="Hibbett D."/>
            <person name="Nagy L.G."/>
            <person name="Martin F.M."/>
        </authorList>
    </citation>
    <scope>NUCLEOTIDE SEQUENCE</scope>
    <source>
        <strain evidence="1">BED1</strain>
    </source>
</reference>
<name>A0AAD4G9D8_BOLED</name>
<dbReference type="EMBL" id="WHUW01000052">
    <property type="protein sequence ID" value="KAF8431221.1"/>
    <property type="molecule type" value="Genomic_DNA"/>
</dbReference>
<keyword evidence="2" id="KW-1185">Reference proteome</keyword>